<dbReference type="STRING" id="1579979.WM2015_1732"/>
<evidence type="ECO:0000313" key="2">
    <source>
        <dbReference type="Proteomes" id="UP000066624"/>
    </source>
</evidence>
<dbReference type="AlphaFoldDB" id="A0A0K0XWV5"/>
<dbReference type="InterPro" id="IPR023346">
    <property type="entry name" value="Lysozyme-like_dom_sf"/>
</dbReference>
<reference evidence="1 2" key="1">
    <citation type="submission" date="2015-07" db="EMBL/GenBank/DDBJ databases">
        <authorList>
            <person name="Noorani M."/>
        </authorList>
    </citation>
    <scope>NUCLEOTIDE SEQUENCE [LARGE SCALE GENOMIC DNA]</scope>
    <source>
        <strain evidence="1 2">KCTC 42284</strain>
    </source>
</reference>
<dbReference type="RefSeq" id="WP_221293471.1">
    <property type="nucleotide sequence ID" value="NZ_CP012154.1"/>
</dbReference>
<dbReference type="PATRIC" id="fig|1579979.3.peg.1775"/>
<name>A0A0K0XWV5_9GAMM</name>
<evidence type="ECO:0000313" key="1">
    <source>
        <dbReference type="EMBL" id="AKS42101.1"/>
    </source>
</evidence>
<gene>
    <name evidence="1" type="ORF">WM2015_1732</name>
</gene>
<proteinExistence type="predicted"/>
<dbReference type="Gene3D" id="1.10.530.10">
    <property type="match status" value="1"/>
</dbReference>
<dbReference type="Proteomes" id="UP000066624">
    <property type="component" value="Chromosome"/>
</dbReference>
<dbReference type="EMBL" id="CP012154">
    <property type="protein sequence ID" value="AKS42101.1"/>
    <property type="molecule type" value="Genomic_DNA"/>
</dbReference>
<organism evidence="1 2">
    <name type="scientific">Wenzhouxiangella marina</name>
    <dbReference type="NCBI Taxonomy" id="1579979"/>
    <lineage>
        <taxon>Bacteria</taxon>
        <taxon>Pseudomonadati</taxon>
        <taxon>Pseudomonadota</taxon>
        <taxon>Gammaproteobacteria</taxon>
        <taxon>Chromatiales</taxon>
        <taxon>Wenzhouxiangellaceae</taxon>
        <taxon>Wenzhouxiangella</taxon>
    </lineage>
</organism>
<accession>A0A0K0XWV5</accession>
<keyword evidence="2" id="KW-1185">Reference proteome</keyword>
<protein>
    <submittedName>
        <fullName evidence="1">Uncharacterized protein</fullName>
    </submittedName>
</protein>
<dbReference type="InterPro" id="IPR045795">
    <property type="entry name" value="SLT_4"/>
</dbReference>
<dbReference type="SUPFAM" id="SSF53955">
    <property type="entry name" value="Lysozyme-like"/>
    <property type="match status" value="1"/>
</dbReference>
<dbReference type="KEGG" id="wma:WM2015_1732"/>
<dbReference type="Pfam" id="PF19489">
    <property type="entry name" value="SLT_4"/>
    <property type="match status" value="1"/>
</dbReference>
<sequence>MSKAPDNTRSLGPARRVLAALAALAALAVLGLLSACATTPPANQDNLCEIFEEYPEWYDDARRSERRWGTPIAIQMAFVRQESAFRAGAKPERRRFLGIFPGRRPSSAEGYAQAQDPAWADYRRATGRRFASRGDMEDALDFIGWYNDVSHRRLGLARNNAYDLYLAYHEGHGGYSRRSWADKPRLRQIASRVDELSLRYQRQLASCEDALRCRRWYQFWPFCR</sequence>